<dbReference type="GO" id="GO:0030246">
    <property type="term" value="F:carbohydrate binding"/>
    <property type="evidence" value="ECO:0007669"/>
    <property type="project" value="InterPro"/>
</dbReference>
<gene>
    <name evidence="3" type="ORF">NGM29_17900</name>
</gene>
<name>A0A9E7NB21_9EURY</name>
<protein>
    <submittedName>
        <fullName evidence="3">Cohesin domain-containing protein</fullName>
    </submittedName>
</protein>
<evidence type="ECO:0000313" key="3">
    <source>
        <dbReference type="EMBL" id="UTF53615.1"/>
    </source>
</evidence>
<feature type="domain" description="Cohesin" evidence="2">
    <location>
        <begin position="45"/>
        <end position="153"/>
    </location>
</feature>
<evidence type="ECO:0000313" key="4">
    <source>
        <dbReference type="Proteomes" id="UP001056855"/>
    </source>
</evidence>
<dbReference type="Proteomes" id="UP001056855">
    <property type="component" value="Chromosome"/>
</dbReference>
<dbReference type="RefSeq" id="WP_254158140.1">
    <property type="nucleotide sequence ID" value="NZ_CP100355.1"/>
</dbReference>
<feature type="compositionally biased region" description="Acidic residues" evidence="1">
    <location>
        <begin position="218"/>
        <end position="231"/>
    </location>
</feature>
<feature type="compositionally biased region" description="Basic and acidic residues" evidence="1">
    <location>
        <begin position="183"/>
        <end position="200"/>
    </location>
</feature>
<dbReference type="EMBL" id="CP100355">
    <property type="protein sequence ID" value="UTF53615.1"/>
    <property type="molecule type" value="Genomic_DNA"/>
</dbReference>
<reference evidence="3" key="1">
    <citation type="submission" date="2022-06" db="EMBL/GenBank/DDBJ databases">
        <title>Diverse halophilic archaea isolated from saline environments.</title>
        <authorList>
            <person name="Cui H.-L."/>
        </authorList>
    </citation>
    <scope>NUCLEOTIDE SEQUENCE</scope>
    <source>
        <strain evidence="3">WLHS1</strain>
    </source>
</reference>
<proteinExistence type="predicted"/>
<dbReference type="GeneID" id="73291960"/>
<dbReference type="Pfam" id="PF00963">
    <property type="entry name" value="Cohesin"/>
    <property type="match status" value="1"/>
</dbReference>
<dbReference type="KEGG" id="sawl:NGM29_17900"/>
<dbReference type="SUPFAM" id="SSF49384">
    <property type="entry name" value="Carbohydrate-binding domain"/>
    <property type="match status" value="1"/>
</dbReference>
<accession>A0A9E7NB21</accession>
<evidence type="ECO:0000256" key="1">
    <source>
        <dbReference type="SAM" id="MobiDB-lite"/>
    </source>
</evidence>
<dbReference type="InterPro" id="IPR002102">
    <property type="entry name" value="Cohesin_dom"/>
</dbReference>
<dbReference type="GO" id="GO:0000272">
    <property type="term" value="P:polysaccharide catabolic process"/>
    <property type="evidence" value="ECO:0007669"/>
    <property type="project" value="InterPro"/>
</dbReference>
<evidence type="ECO:0000259" key="2">
    <source>
        <dbReference type="Pfam" id="PF00963"/>
    </source>
</evidence>
<dbReference type="AlphaFoldDB" id="A0A9E7NB21"/>
<dbReference type="Gene3D" id="2.60.40.680">
    <property type="match status" value="1"/>
</dbReference>
<organism evidence="3 4">
    <name type="scientific">Natronosalvus rutilus</name>
    <dbReference type="NCBI Taxonomy" id="2953753"/>
    <lineage>
        <taxon>Archaea</taxon>
        <taxon>Methanobacteriati</taxon>
        <taxon>Methanobacteriota</taxon>
        <taxon>Stenosarchaea group</taxon>
        <taxon>Halobacteria</taxon>
        <taxon>Halobacteriales</taxon>
        <taxon>Natrialbaceae</taxon>
        <taxon>Natronosalvus</taxon>
    </lineage>
</organism>
<sequence length="280" mass="29416">MTGRRLLVATLALALVTSTVALAGFGVGTVTAGDAVATISPTPYEVEAQPGEEIEIDVIMRSQGAHGEGVTSYELIAQYHPDYLEVTDVEAGDWLEQGEESEISEEQVIANEAGTAILEQRRDPVAGGATGQARVATITIEVAADAPAAQTTLSFGNSEVYLEREFPLAVHDREVTISIDGGEEPHEPFDHPDPHDRDALEAMANESADDSDRSGTGDDTDSSDSSDDADENTSGSANESGSDEPREADDADSVPGFTAVSLLVALLALAGFRRVLDGER</sequence>
<keyword evidence="4" id="KW-1185">Reference proteome</keyword>
<dbReference type="InterPro" id="IPR008965">
    <property type="entry name" value="CBM2/CBM3_carb-bd_dom_sf"/>
</dbReference>
<feature type="region of interest" description="Disordered" evidence="1">
    <location>
        <begin position="180"/>
        <end position="253"/>
    </location>
</feature>